<evidence type="ECO:0000256" key="5">
    <source>
        <dbReference type="ARBA" id="ARBA00023125"/>
    </source>
</evidence>
<keyword evidence="5" id="KW-0238">DNA-binding</keyword>
<dbReference type="PANTHER" id="PTHR31313">
    <property type="entry name" value="TY1 ENHANCER ACTIVATOR"/>
    <property type="match status" value="1"/>
</dbReference>
<evidence type="ECO:0000256" key="7">
    <source>
        <dbReference type="ARBA" id="ARBA00023242"/>
    </source>
</evidence>
<dbReference type="CDD" id="cd12148">
    <property type="entry name" value="fungal_TF_MHR"/>
    <property type="match status" value="1"/>
</dbReference>
<keyword evidence="2" id="KW-0479">Metal-binding</keyword>
<reference evidence="10 11" key="1">
    <citation type="journal article" date="2017" name="Genome Announc.">
        <title>Genome sequence of the saprophytic ascomycete Epicoccum nigrum ICMP 19927 strain isolated from New Zealand.</title>
        <authorList>
            <person name="Fokin M."/>
            <person name="Fleetwood D."/>
            <person name="Weir B.S."/>
            <person name="Villas-Boas S.G."/>
        </authorList>
    </citation>
    <scope>NUCLEOTIDE SEQUENCE [LARGE SCALE GENOMIC DNA]</scope>
    <source>
        <strain evidence="10 11">ICMP 19927</strain>
    </source>
</reference>
<feature type="domain" description="Zn(2)-C6 fungal-type" evidence="9">
    <location>
        <begin position="31"/>
        <end position="62"/>
    </location>
</feature>
<dbReference type="EMBL" id="KZ107840">
    <property type="protein sequence ID" value="OSS51279.1"/>
    <property type="molecule type" value="Genomic_DNA"/>
</dbReference>
<keyword evidence="7" id="KW-0539">Nucleus</keyword>
<dbReference type="GO" id="GO:0006351">
    <property type="term" value="P:DNA-templated transcription"/>
    <property type="evidence" value="ECO:0007669"/>
    <property type="project" value="InterPro"/>
</dbReference>
<gene>
    <name evidence="10" type="ORF">B5807_03797</name>
</gene>
<dbReference type="Pfam" id="PF04082">
    <property type="entry name" value="Fungal_trans"/>
    <property type="match status" value="1"/>
</dbReference>
<dbReference type="InterPro" id="IPR007219">
    <property type="entry name" value="XnlR_reg_dom"/>
</dbReference>
<evidence type="ECO:0000256" key="3">
    <source>
        <dbReference type="ARBA" id="ARBA00022833"/>
    </source>
</evidence>
<evidence type="ECO:0000259" key="9">
    <source>
        <dbReference type="PROSITE" id="PS50048"/>
    </source>
</evidence>
<evidence type="ECO:0000256" key="1">
    <source>
        <dbReference type="ARBA" id="ARBA00004123"/>
    </source>
</evidence>
<dbReference type="AlphaFoldDB" id="A0A1Y2M619"/>
<dbReference type="Pfam" id="PF00172">
    <property type="entry name" value="Zn_clus"/>
    <property type="match status" value="1"/>
</dbReference>
<evidence type="ECO:0000256" key="8">
    <source>
        <dbReference type="SAM" id="MobiDB-lite"/>
    </source>
</evidence>
<dbReference type="GO" id="GO:0000981">
    <property type="term" value="F:DNA-binding transcription factor activity, RNA polymerase II-specific"/>
    <property type="evidence" value="ECO:0007669"/>
    <property type="project" value="InterPro"/>
</dbReference>
<feature type="region of interest" description="Disordered" evidence="8">
    <location>
        <begin position="1"/>
        <end position="24"/>
    </location>
</feature>
<accession>A0A1Y2M619</accession>
<dbReference type="GO" id="GO:0008270">
    <property type="term" value="F:zinc ion binding"/>
    <property type="evidence" value="ECO:0007669"/>
    <property type="project" value="InterPro"/>
</dbReference>
<keyword evidence="4" id="KW-0805">Transcription regulation</keyword>
<feature type="region of interest" description="Disordered" evidence="8">
    <location>
        <begin position="786"/>
        <end position="844"/>
    </location>
</feature>
<dbReference type="Proteomes" id="UP000193240">
    <property type="component" value="Unassembled WGS sequence"/>
</dbReference>
<protein>
    <recommendedName>
        <fullName evidence="9">Zn(2)-C6 fungal-type domain-containing protein</fullName>
    </recommendedName>
</protein>
<dbReference type="PROSITE" id="PS50048">
    <property type="entry name" value="ZN2_CY6_FUNGAL_2"/>
    <property type="match status" value="1"/>
</dbReference>
<dbReference type="GO" id="GO:0003677">
    <property type="term" value="F:DNA binding"/>
    <property type="evidence" value="ECO:0007669"/>
    <property type="project" value="UniProtKB-KW"/>
</dbReference>
<dbReference type="PANTHER" id="PTHR31313:SF81">
    <property type="entry name" value="TY1 ENHANCER ACTIVATOR"/>
    <property type="match status" value="1"/>
</dbReference>
<sequence>MARGAAPTQPDEGNAQHGETKGPKRRCVQSACVPCRKRKSKCDGATPYCATCTAVYKTPCHYDAESESRRSKSSSAASVGTKREVSAAAASHVGDALTVDSIITSIRTLPEEHVLDLIHQIRNDPKADVAALTSSWRNNAVLLPQPPSPFDVQSLESDLSVLLGKPAVTLTGQSRHWGHSASLGLVVEDEDYGGGPDRSYTVDVQRRGTTWTKVTDDLAFVNRLLTLYFTWSHPFYIIFSRESFYKDFHEGRNKYCSPLLVNAICAYACHFSDEPAARTDPANSRTAGDHFFAEAKALLYENESPSLTTTQALCVMAMREPSTGRDSSGFGYIGRCIRMCVELGLHLNNSASPALGLTLSEIEIRKVTFWGCFTVDAIWSICAGRISQLPRAAVTLDKPILEESNGPLEANQGAARVITTRMFLQEFAALAELINDNNYMFFAPKERFTSTKLLDCYSKYQAWYRKLPSLLRLEGRQPEPHTITLHMLYWTVIVHLFRPMLKVDLIHSDVHPREQCIEAANKVSELMRLYRSLYDLRATHLIIPHILLTVSIVHLLYSKDNPLSHRNLVEGLQGLEAIHECHYFGARSFRIIYTLAKTWNLPWPEELKMSKLTPRTDPNIPRGAIGLPADPLLVAPNASSFLNHIGAGGYPQVPEPHRRGSLSMFANKNLHVHAHNVSRSGSVTSSQRHGSPIVSSAAMQPAFSASVPLGTYPYSQSMPMTLPSTSTATSDAADAIFWTPIAGMPAPILPRASYQQVSPMGLDSVLQTGDMGDRLGRDGFKFNEDWQHNGVNGNAPGYEPGHTSGSYTVSYQRGSHGGQHGQPQEEFDTSWWQNGGGSSDQMSS</sequence>
<dbReference type="InterPro" id="IPR036864">
    <property type="entry name" value="Zn2-C6_fun-type_DNA-bd_sf"/>
</dbReference>
<evidence type="ECO:0000313" key="11">
    <source>
        <dbReference type="Proteomes" id="UP000193240"/>
    </source>
</evidence>
<dbReference type="SUPFAM" id="SSF57701">
    <property type="entry name" value="Zn2/Cys6 DNA-binding domain"/>
    <property type="match status" value="1"/>
</dbReference>
<evidence type="ECO:0000313" key="10">
    <source>
        <dbReference type="EMBL" id="OSS51279.1"/>
    </source>
</evidence>
<dbReference type="InParanoid" id="A0A1Y2M619"/>
<evidence type="ECO:0000256" key="2">
    <source>
        <dbReference type="ARBA" id="ARBA00022723"/>
    </source>
</evidence>
<keyword evidence="3" id="KW-0862">Zinc</keyword>
<evidence type="ECO:0000256" key="6">
    <source>
        <dbReference type="ARBA" id="ARBA00023163"/>
    </source>
</evidence>
<keyword evidence="6" id="KW-0804">Transcription</keyword>
<dbReference type="STRING" id="105696.A0A1Y2M619"/>
<dbReference type="OMA" id="TFWGCFT"/>
<comment type="subcellular location">
    <subcellularLocation>
        <location evidence="1">Nucleus</location>
    </subcellularLocation>
</comment>
<name>A0A1Y2M619_EPING</name>
<dbReference type="Gene3D" id="4.10.240.10">
    <property type="entry name" value="Zn(2)-C6 fungal-type DNA-binding domain"/>
    <property type="match status" value="1"/>
</dbReference>
<dbReference type="GO" id="GO:0005634">
    <property type="term" value="C:nucleus"/>
    <property type="evidence" value="ECO:0007669"/>
    <property type="project" value="UniProtKB-SubCell"/>
</dbReference>
<organism evidence="10 11">
    <name type="scientific">Epicoccum nigrum</name>
    <name type="common">Soil fungus</name>
    <name type="synonym">Epicoccum purpurascens</name>
    <dbReference type="NCBI Taxonomy" id="105696"/>
    <lineage>
        <taxon>Eukaryota</taxon>
        <taxon>Fungi</taxon>
        <taxon>Dikarya</taxon>
        <taxon>Ascomycota</taxon>
        <taxon>Pezizomycotina</taxon>
        <taxon>Dothideomycetes</taxon>
        <taxon>Pleosporomycetidae</taxon>
        <taxon>Pleosporales</taxon>
        <taxon>Pleosporineae</taxon>
        <taxon>Didymellaceae</taxon>
        <taxon>Epicoccum</taxon>
    </lineage>
</organism>
<dbReference type="InterPro" id="IPR051615">
    <property type="entry name" value="Transcr_Regulatory_Elem"/>
</dbReference>
<dbReference type="SMART" id="SM00066">
    <property type="entry name" value="GAL4"/>
    <property type="match status" value="1"/>
</dbReference>
<dbReference type="CDD" id="cd00067">
    <property type="entry name" value="GAL4"/>
    <property type="match status" value="1"/>
</dbReference>
<dbReference type="SMART" id="SM00906">
    <property type="entry name" value="Fungal_trans"/>
    <property type="match status" value="1"/>
</dbReference>
<proteinExistence type="predicted"/>
<evidence type="ECO:0000256" key="4">
    <source>
        <dbReference type="ARBA" id="ARBA00023015"/>
    </source>
</evidence>
<dbReference type="InterPro" id="IPR001138">
    <property type="entry name" value="Zn2Cys6_DnaBD"/>
</dbReference>
<keyword evidence="11" id="KW-1185">Reference proteome</keyword>
<dbReference type="PROSITE" id="PS00463">
    <property type="entry name" value="ZN2_CY6_FUNGAL_1"/>
    <property type="match status" value="1"/>
</dbReference>
<feature type="compositionally biased region" description="Polar residues" evidence="8">
    <location>
        <begin position="803"/>
        <end position="813"/>
    </location>
</feature>